<comment type="caution">
    <text evidence="7">The sequence shown here is derived from an EMBL/GenBank/DDBJ whole genome shotgun (WGS) entry which is preliminary data.</text>
</comment>
<dbReference type="PROSITE" id="PS00387">
    <property type="entry name" value="PPASE"/>
    <property type="match status" value="1"/>
</dbReference>
<name>A0A1Y1S8L5_9MICR</name>
<evidence type="ECO:0000256" key="6">
    <source>
        <dbReference type="ARBA" id="ARBA00022842"/>
    </source>
</evidence>
<dbReference type="Gene3D" id="3.90.80.10">
    <property type="entry name" value="Inorganic pyrophosphatase"/>
    <property type="match status" value="1"/>
</dbReference>
<evidence type="ECO:0000256" key="2">
    <source>
        <dbReference type="ARBA" id="ARBA00006220"/>
    </source>
</evidence>
<dbReference type="Proteomes" id="UP000192639">
    <property type="component" value="Unassembled WGS sequence"/>
</dbReference>
<evidence type="ECO:0000256" key="1">
    <source>
        <dbReference type="ARBA" id="ARBA00001946"/>
    </source>
</evidence>
<dbReference type="Pfam" id="PF00719">
    <property type="entry name" value="Pyrophosphatase"/>
    <property type="match status" value="1"/>
</dbReference>
<evidence type="ECO:0000256" key="5">
    <source>
        <dbReference type="ARBA" id="ARBA00022801"/>
    </source>
</evidence>
<proteinExistence type="inferred from homology"/>
<evidence type="ECO:0000313" key="7">
    <source>
        <dbReference type="EMBL" id="ORD94532.1"/>
    </source>
</evidence>
<evidence type="ECO:0000256" key="4">
    <source>
        <dbReference type="ARBA" id="ARBA00022723"/>
    </source>
</evidence>
<dbReference type="EMBL" id="LWDP01000017">
    <property type="protein sequence ID" value="ORD94532.1"/>
    <property type="molecule type" value="Genomic_DNA"/>
</dbReference>
<dbReference type="InterPro" id="IPR036649">
    <property type="entry name" value="Pyrophosphatase_sf"/>
</dbReference>
<evidence type="ECO:0000313" key="8">
    <source>
        <dbReference type="Proteomes" id="UP000192639"/>
    </source>
</evidence>
<sequence>MIGRETGYGTKAIGKKYTESYRVYVTENGKAISPVHDIKLKDGDLFNAVNEIPRFENAKFEISKADSFNPIKQDVKKGNVRFVANMFPAKGYIGNYGAFPETYEDPEKEDVICKAKGDNDPLDLVEVGQRIKGIGEVYKCKILGCLAMIDDNEADWKVIVVDSRDPLAEKCNDIEDLRRESPGLLETLYEWFRDYKKPDGKGENRFGLNGEYRGAEFAREIVEKAHASYNELIKSKTNKMSMKSRKNGDEIVLDKIEEDAAVVPESVGGYFYRK</sequence>
<dbReference type="GO" id="GO:0005739">
    <property type="term" value="C:mitochondrion"/>
    <property type="evidence" value="ECO:0007669"/>
    <property type="project" value="EnsemblFungi"/>
</dbReference>
<dbReference type="PANTHER" id="PTHR10286">
    <property type="entry name" value="INORGANIC PYROPHOSPHATASE"/>
    <property type="match status" value="1"/>
</dbReference>
<dbReference type="GO" id="GO:0009060">
    <property type="term" value="P:aerobic respiration"/>
    <property type="evidence" value="ECO:0007669"/>
    <property type="project" value="EnsemblFungi"/>
</dbReference>
<accession>A0A1Y1S8L5</accession>
<dbReference type="GO" id="GO:0006796">
    <property type="term" value="P:phosphate-containing compound metabolic process"/>
    <property type="evidence" value="ECO:0007669"/>
    <property type="project" value="InterPro"/>
</dbReference>
<keyword evidence="6" id="KW-0460">Magnesium</keyword>
<reference evidence="7 8" key="1">
    <citation type="journal article" date="2017" name="Environ. Microbiol.">
        <title>Decay of the glycolytic pathway and adaptation to intranuclear parasitism within Enterocytozoonidae microsporidia.</title>
        <authorList>
            <person name="Wiredu Boakye D."/>
            <person name="Jaroenlak P."/>
            <person name="Prachumwat A."/>
            <person name="Williams T.A."/>
            <person name="Bateman K.S."/>
            <person name="Itsathitphaisarn O."/>
            <person name="Sritunyalucksana K."/>
            <person name="Paszkiewicz K.H."/>
            <person name="Moore K.A."/>
            <person name="Stentiford G.D."/>
            <person name="Williams B.A."/>
        </authorList>
    </citation>
    <scope>NUCLEOTIDE SEQUENCE [LARGE SCALE GENOMIC DNA]</scope>
    <source>
        <strain evidence="7 8">GB1</strain>
    </source>
</reference>
<dbReference type="VEuPathDB" id="MicrosporidiaDB:ECANGB1_599"/>
<evidence type="ECO:0000256" key="3">
    <source>
        <dbReference type="ARBA" id="ARBA00012146"/>
    </source>
</evidence>
<dbReference type="GO" id="GO:0004427">
    <property type="term" value="F:inorganic diphosphate phosphatase activity"/>
    <property type="evidence" value="ECO:0007669"/>
    <property type="project" value="UniProtKB-EC"/>
</dbReference>
<keyword evidence="8" id="KW-1185">Reference proteome</keyword>
<organism evidence="7 8">
    <name type="scientific">Enterospora canceri</name>
    <dbReference type="NCBI Taxonomy" id="1081671"/>
    <lineage>
        <taxon>Eukaryota</taxon>
        <taxon>Fungi</taxon>
        <taxon>Fungi incertae sedis</taxon>
        <taxon>Microsporidia</taxon>
        <taxon>Enterocytozoonidae</taxon>
        <taxon>Enterospora</taxon>
    </lineage>
</organism>
<comment type="similarity">
    <text evidence="2">Belongs to the PPase family.</text>
</comment>
<dbReference type="InterPro" id="IPR008162">
    <property type="entry name" value="Pyrophosphatase"/>
</dbReference>
<dbReference type="EC" id="3.6.1.1" evidence="3"/>
<dbReference type="AlphaFoldDB" id="A0A1Y1S8L5"/>
<dbReference type="OrthoDB" id="1608002at2759"/>
<gene>
    <name evidence="7" type="primary">IPYR</name>
    <name evidence="7" type="ORF">ECANGB1_599</name>
</gene>
<protein>
    <recommendedName>
        <fullName evidence="3">inorganic diphosphatase</fullName>
        <ecNumber evidence="3">3.6.1.1</ecNumber>
    </recommendedName>
</protein>
<dbReference type="GO" id="GO:0000287">
    <property type="term" value="F:magnesium ion binding"/>
    <property type="evidence" value="ECO:0007669"/>
    <property type="project" value="InterPro"/>
</dbReference>
<keyword evidence="4" id="KW-0479">Metal-binding</keyword>
<dbReference type="SUPFAM" id="SSF50324">
    <property type="entry name" value="Inorganic pyrophosphatase"/>
    <property type="match status" value="1"/>
</dbReference>
<keyword evidence="5" id="KW-0378">Hydrolase</keyword>
<dbReference type="CDD" id="cd00412">
    <property type="entry name" value="pyrophosphatase"/>
    <property type="match status" value="1"/>
</dbReference>
<comment type="cofactor">
    <cofactor evidence="1">
        <name>Mg(2+)</name>
        <dbReference type="ChEBI" id="CHEBI:18420"/>
    </cofactor>
</comment>